<feature type="signal peptide" evidence="1">
    <location>
        <begin position="1"/>
        <end position="19"/>
    </location>
</feature>
<dbReference type="OrthoDB" id="5858677at2759"/>
<dbReference type="EMBL" id="JANIIK010000034">
    <property type="protein sequence ID" value="KAJ3614336.1"/>
    <property type="molecule type" value="Genomic_DNA"/>
</dbReference>
<dbReference type="Proteomes" id="UP001148018">
    <property type="component" value="Unassembled WGS sequence"/>
</dbReference>
<keyword evidence="4" id="KW-1185">Reference proteome</keyword>
<evidence type="ECO:0000259" key="2">
    <source>
        <dbReference type="PROSITE" id="PS50041"/>
    </source>
</evidence>
<dbReference type="SMART" id="SM00034">
    <property type="entry name" value="CLECT"/>
    <property type="match status" value="2"/>
</dbReference>
<protein>
    <recommendedName>
        <fullName evidence="2">C-type lectin domain-containing protein</fullName>
    </recommendedName>
</protein>
<dbReference type="InterPro" id="IPR016187">
    <property type="entry name" value="CTDL_fold"/>
</dbReference>
<evidence type="ECO:0000313" key="4">
    <source>
        <dbReference type="Proteomes" id="UP001148018"/>
    </source>
</evidence>
<dbReference type="Pfam" id="PF00059">
    <property type="entry name" value="Lectin_C"/>
    <property type="match status" value="2"/>
</dbReference>
<keyword evidence="1" id="KW-0732">Signal</keyword>
<dbReference type="Gene3D" id="3.10.100.10">
    <property type="entry name" value="Mannose-Binding Protein A, subunit A"/>
    <property type="match status" value="2"/>
</dbReference>
<reference evidence="3" key="1">
    <citation type="submission" date="2022-07" db="EMBL/GenBank/DDBJ databases">
        <title>Chromosome-level genome of Muraenolepis orangiensis.</title>
        <authorList>
            <person name="Kim J."/>
        </authorList>
    </citation>
    <scope>NUCLEOTIDE SEQUENCE</scope>
    <source>
        <strain evidence="3">KU_S4_2022</strain>
        <tissue evidence="3">Muscle</tissue>
    </source>
</reference>
<comment type="caution">
    <text evidence="3">The sequence shown here is derived from an EMBL/GenBank/DDBJ whole genome shotgun (WGS) entry which is preliminary data.</text>
</comment>
<dbReference type="AlphaFoldDB" id="A0A9Q0IYF8"/>
<gene>
    <name evidence="3" type="ORF">NHX12_017910</name>
</gene>
<dbReference type="CDD" id="cd00037">
    <property type="entry name" value="CLECT"/>
    <property type="match status" value="1"/>
</dbReference>
<evidence type="ECO:0000256" key="1">
    <source>
        <dbReference type="SAM" id="SignalP"/>
    </source>
</evidence>
<accession>A0A9Q0IYF8</accession>
<dbReference type="InterPro" id="IPR016186">
    <property type="entry name" value="C-type_lectin-like/link_sf"/>
</dbReference>
<dbReference type="InterPro" id="IPR001304">
    <property type="entry name" value="C-type_lectin-like"/>
</dbReference>
<sequence length="265" mass="30371">MSLSWMFLILLHTFSGILSRHVFVSFPQKWTDAQELCRANYTDLSPVTSQKDARRLHRAYPWDFERPRSWLGLYRSPPNSSVWRWSGGGMAGVYQNWAFHEPNDWSGEGVAAETYSNGKWNDIKESHKKPFYCIHLLVVNETAAWEEALEHCRQNKGHLLSMPSDTRHLLALRDLQKTNTTQSVWIGLRYLSRRWLWVNGDPVGFQGWSLAGGNPDNATGATNDPPHHLQSPRCPVLNGWGCGAMTREGVWEARNCQEKLSFICD</sequence>
<feature type="chain" id="PRO_5040442620" description="C-type lectin domain-containing protein" evidence="1">
    <location>
        <begin position="20"/>
        <end position="265"/>
    </location>
</feature>
<organism evidence="3 4">
    <name type="scientific">Muraenolepis orangiensis</name>
    <name type="common">Patagonian moray cod</name>
    <dbReference type="NCBI Taxonomy" id="630683"/>
    <lineage>
        <taxon>Eukaryota</taxon>
        <taxon>Metazoa</taxon>
        <taxon>Chordata</taxon>
        <taxon>Craniata</taxon>
        <taxon>Vertebrata</taxon>
        <taxon>Euteleostomi</taxon>
        <taxon>Actinopterygii</taxon>
        <taxon>Neopterygii</taxon>
        <taxon>Teleostei</taxon>
        <taxon>Neoteleostei</taxon>
        <taxon>Acanthomorphata</taxon>
        <taxon>Zeiogadaria</taxon>
        <taxon>Gadariae</taxon>
        <taxon>Gadiformes</taxon>
        <taxon>Muraenolepidoidei</taxon>
        <taxon>Muraenolepididae</taxon>
        <taxon>Muraenolepis</taxon>
    </lineage>
</organism>
<dbReference type="SUPFAM" id="SSF56436">
    <property type="entry name" value="C-type lectin-like"/>
    <property type="match status" value="2"/>
</dbReference>
<dbReference type="PANTHER" id="PTHR45784">
    <property type="entry name" value="C-TYPE LECTIN DOMAIN FAMILY 20 MEMBER A-RELATED"/>
    <property type="match status" value="1"/>
</dbReference>
<proteinExistence type="predicted"/>
<dbReference type="PANTHER" id="PTHR45784:SF8">
    <property type="entry name" value="C-TYPE MANNOSE RECEPTOR 2-RELATED"/>
    <property type="match status" value="1"/>
</dbReference>
<name>A0A9Q0IYF8_9TELE</name>
<evidence type="ECO:0000313" key="3">
    <source>
        <dbReference type="EMBL" id="KAJ3614336.1"/>
    </source>
</evidence>
<feature type="domain" description="C-type lectin" evidence="2">
    <location>
        <begin position="132"/>
        <end position="265"/>
    </location>
</feature>
<dbReference type="PROSITE" id="PS50041">
    <property type="entry name" value="C_TYPE_LECTIN_2"/>
    <property type="match status" value="2"/>
</dbReference>
<feature type="domain" description="C-type lectin" evidence="2">
    <location>
        <begin position="21"/>
        <end position="134"/>
    </location>
</feature>